<feature type="transmembrane region" description="Helical" evidence="8">
    <location>
        <begin position="350"/>
        <end position="370"/>
    </location>
</feature>
<dbReference type="STRING" id="1231392.OCGS_0938"/>
<dbReference type="GO" id="GO:0005886">
    <property type="term" value="C:plasma membrane"/>
    <property type="evidence" value="ECO:0007669"/>
    <property type="project" value="UniProtKB-SubCell"/>
</dbReference>
<feature type="transmembrane region" description="Helical" evidence="8">
    <location>
        <begin position="406"/>
        <end position="427"/>
    </location>
</feature>
<comment type="subcellular location">
    <subcellularLocation>
        <location evidence="1">Cell membrane</location>
        <topology evidence="1">Multi-pass membrane protein</topology>
    </subcellularLocation>
</comment>
<reference evidence="9 10" key="1">
    <citation type="journal article" date="2012" name="J. Bacteriol.">
        <title>Draft Genome Sequence of Oceaniovalibus guishaninsula JLT2003T.</title>
        <authorList>
            <person name="Tang K."/>
            <person name="Liu K."/>
            <person name="Jiao N."/>
        </authorList>
    </citation>
    <scope>NUCLEOTIDE SEQUENCE [LARGE SCALE GENOMIC DNA]</scope>
    <source>
        <strain evidence="9 10">JLT2003</strain>
    </source>
</reference>
<dbReference type="InterPro" id="IPR003445">
    <property type="entry name" value="Cat_transpt"/>
</dbReference>
<dbReference type="PANTHER" id="PTHR32024:SF1">
    <property type="entry name" value="KTR SYSTEM POTASSIUM UPTAKE PROTEIN B"/>
    <property type="match status" value="1"/>
</dbReference>
<feature type="transmembrane region" description="Helical" evidence="8">
    <location>
        <begin position="309"/>
        <end position="329"/>
    </location>
</feature>
<feature type="transmembrane region" description="Helical" evidence="8">
    <location>
        <begin position="191"/>
        <end position="215"/>
    </location>
</feature>
<keyword evidence="6" id="KW-0406">Ion transport</keyword>
<evidence type="ECO:0000256" key="3">
    <source>
        <dbReference type="ARBA" id="ARBA00022475"/>
    </source>
</evidence>
<keyword evidence="10" id="KW-1185">Reference proteome</keyword>
<dbReference type="Proteomes" id="UP000006765">
    <property type="component" value="Unassembled WGS sequence"/>
</dbReference>
<evidence type="ECO:0000256" key="1">
    <source>
        <dbReference type="ARBA" id="ARBA00004651"/>
    </source>
</evidence>
<dbReference type="EMBL" id="AMGO01000012">
    <property type="protein sequence ID" value="EKE44903.1"/>
    <property type="molecule type" value="Genomic_DNA"/>
</dbReference>
<dbReference type="GO" id="GO:0008324">
    <property type="term" value="F:monoatomic cation transmembrane transporter activity"/>
    <property type="evidence" value="ECO:0007669"/>
    <property type="project" value="InterPro"/>
</dbReference>
<evidence type="ECO:0000256" key="6">
    <source>
        <dbReference type="ARBA" id="ARBA00023065"/>
    </source>
</evidence>
<organism evidence="9 10">
    <name type="scientific">Oceaniovalibus guishaninsula JLT2003</name>
    <dbReference type="NCBI Taxonomy" id="1231392"/>
    <lineage>
        <taxon>Bacteria</taxon>
        <taxon>Pseudomonadati</taxon>
        <taxon>Pseudomonadota</taxon>
        <taxon>Alphaproteobacteria</taxon>
        <taxon>Rhodobacterales</taxon>
        <taxon>Roseobacteraceae</taxon>
        <taxon>Oceaniovalibus</taxon>
    </lineage>
</organism>
<protein>
    <submittedName>
        <fullName evidence="9">YubG</fullName>
    </submittedName>
</protein>
<proteinExistence type="predicted"/>
<name>K2HBN2_9RHOB</name>
<gene>
    <name evidence="9" type="ORF">OCGS_0938</name>
</gene>
<feature type="transmembrane region" description="Helical" evidence="8">
    <location>
        <begin position="43"/>
        <end position="64"/>
    </location>
</feature>
<comment type="caution">
    <text evidence="9">The sequence shown here is derived from an EMBL/GenBank/DDBJ whole genome shotgun (WGS) entry which is preliminary data.</text>
</comment>
<keyword evidence="3" id="KW-1003">Cell membrane</keyword>
<feature type="transmembrane region" description="Helical" evidence="8">
    <location>
        <begin position="126"/>
        <end position="151"/>
    </location>
</feature>
<feature type="transmembrane region" description="Helical" evidence="8">
    <location>
        <begin position="76"/>
        <end position="106"/>
    </location>
</feature>
<evidence type="ECO:0000256" key="7">
    <source>
        <dbReference type="ARBA" id="ARBA00023136"/>
    </source>
</evidence>
<evidence type="ECO:0000256" key="2">
    <source>
        <dbReference type="ARBA" id="ARBA00022448"/>
    </source>
</evidence>
<keyword evidence="5 8" id="KW-1133">Transmembrane helix</keyword>
<dbReference type="Pfam" id="PF02386">
    <property type="entry name" value="TrkH"/>
    <property type="match status" value="1"/>
</dbReference>
<evidence type="ECO:0000256" key="5">
    <source>
        <dbReference type="ARBA" id="ARBA00022989"/>
    </source>
</evidence>
<evidence type="ECO:0000256" key="4">
    <source>
        <dbReference type="ARBA" id="ARBA00022692"/>
    </source>
</evidence>
<dbReference type="eggNOG" id="COG0168">
    <property type="taxonomic scope" value="Bacteria"/>
</dbReference>
<evidence type="ECO:0000313" key="9">
    <source>
        <dbReference type="EMBL" id="EKE44903.1"/>
    </source>
</evidence>
<evidence type="ECO:0000313" key="10">
    <source>
        <dbReference type="Proteomes" id="UP000006765"/>
    </source>
</evidence>
<feature type="transmembrane region" description="Helical" evidence="8">
    <location>
        <begin position="227"/>
        <end position="247"/>
    </location>
</feature>
<dbReference type="AlphaFoldDB" id="K2HBN2"/>
<sequence>MKNRLLDRLHRLPPPGMLALIYIAFIAMGTILLMAPLSLRAPIGWGDALFTATSAVTVTGLVVVDPGTTFTFFGQAVIAVLIQLGGLGLMTFAVLLLTALGIPIGIPQRIILREEVNQTSLGNLTALVRIIFAIALICEGFAAVALSFVFVPQFGWAPGVWHAVFHSVSAFNNAGFALFPDSLSAWVANPVITIVIPASFIFGGLGFVVIGEVFTRRSWRRLSLHSKLMLVGTGVLILASWLLFAALEWTNPRTLGALDGISARVQASFFQAVTPRTAGFNTLPTGEMRDATALMTIGLMLIGGGSTSTAGGIKVTTAIVLILGTLAFFRRRTVMQAFGRSLGTNEIMKVMALTTISITVVFLSFFILTVGHDGSFLVMGFEVASAFGTVGMSMGATAQLDPVGRAVIIVIMFLGRVGPLALGFFLATRSLPRVRYPAGQVYLG</sequence>
<accession>K2HBN2</accession>
<keyword evidence="7 8" id="KW-0472">Membrane</keyword>
<keyword evidence="2" id="KW-0813">Transport</keyword>
<evidence type="ECO:0000256" key="8">
    <source>
        <dbReference type="SAM" id="Phobius"/>
    </source>
</evidence>
<dbReference type="PANTHER" id="PTHR32024">
    <property type="entry name" value="TRK SYSTEM POTASSIUM UPTAKE PROTEIN TRKG-RELATED"/>
    <property type="match status" value="1"/>
</dbReference>
<keyword evidence="4 8" id="KW-0812">Transmembrane</keyword>
<dbReference type="GO" id="GO:0030001">
    <property type="term" value="P:metal ion transport"/>
    <property type="evidence" value="ECO:0007669"/>
    <property type="project" value="UniProtKB-ARBA"/>
</dbReference>
<feature type="transmembrane region" description="Helical" evidence="8">
    <location>
        <begin position="12"/>
        <end position="37"/>
    </location>
</feature>